<dbReference type="InterPro" id="IPR031982">
    <property type="entry name" value="PilE-like"/>
</dbReference>
<dbReference type="SUPFAM" id="SSF54523">
    <property type="entry name" value="Pili subunits"/>
    <property type="match status" value="1"/>
</dbReference>
<sequence length="150" mass="15571">MIVVAVIGILAAISYPSYRQYVARSRVAEARAEMFALAQQLEQRYSSSGGFADVRCEASATGGCALPASGTAYFRVGYIASGARYWVRASAVSGYLKLAADEATPCAFLELTQSGERRAGAAGNFTAGSASGGVSGAAYAGDEAARCWER</sequence>
<dbReference type="Proteomes" id="UP000076625">
    <property type="component" value="Unassembled WGS sequence"/>
</dbReference>
<dbReference type="AlphaFoldDB" id="A0A165ELA7"/>
<dbReference type="EMBL" id="LQQU01000059">
    <property type="protein sequence ID" value="KZE25368.1"/>
    <property type="molecule type" value="Genomic_DNA"/>
</dbReference>
<evidence type="ECO:0000313" key="2">
    <source>
        <dbReference type="Proteomes" id="UP000076625"/>
    </source>
</evidence>
<keyword evidence="2" id="KW-1185">Reference proteome</keyword>
<dbReference type="Gene3D" id="3.30.700.10">
    <property type="entry name" value="Glycoprotein, Type 4 Pilin"/>
    <property type="match status" value="1"/>
</dbReference>
<evidence type="ECO:0000313" key="1">
    <source>
        <dbReference type="EMBL" id="KZE25368.1"/>
    </source>
</evidence>
<proteinExistence type="predicted"/>
<dbReference type="InterPro" id="IPR045584">
    <property type="entry name" value="Pilin-like"/>
</dbReference>
<dbReference type="STRING" id="1452487.AVW16_03475"/>
<protein>
    <recommendedName>
        <fullName evidence="3">Pilus assembly protein PilE</fullName>
    </recommendedName>
</protein>
<name>A0A165ELA7_9NEIS</name>
<reference evidence="2" key="1">
    <citation type="submission" date="2016-01" db="EMBL/GenBank/DDBJ databases">
        <title>Draft genome of Chromobacterium sp. F49.</title>
        <authorList>
            <person name="Hong K.W."/>
        </authorList>
    </citation>
    <scope>NUCLEOTIDE SEQUENCE [LARGE SCALE GENOMIC DNA]</scope>
    <source>
        <strain evidence="2">CN10</strain>
    </source>
</reference>
<evidence type="ECO:0008006" key="3">
    <source>
        <dbReference type="Google" id="ProtNLM"/>
    </source>
</evidence>
<dbReference type="GO" id="GO:0043683">
    <property type="term" value="P:type IV pilus assembly"/>
    <property type="evidence" value="ECO:0007669"/>
    <property type="project" value="InterPro"/>
</dbReference>
<organism evidence="1 2">
    <name type="scientific">Crenobacter luteus</name>
    <dbReference type="NCBI Taxonomy" id="1452487"/>
    <lineage>
        <taxon>Bacteria</taxon>
        <taxon>Pseudomonadati</taxon>
        <taxon>Pseudomonadota</taxon>
        <taxon>Betaproteobacteria</taxon>
        <taxon>Neisseriales</taxon>
        <taxon>Neisseriaceae</taxon>
        <taxon>Crenobacter</taxon>
    </lineage>
</organism>
<dbReference type="Pfam" id="PF16732">
    <property type="entry name" value="ComP_DUS"/>
    <property type="match status" value="1"/>
</dbReference>
<accession>A0A165ELA7</accession>
<gene>
    <name evidence="1" type="ORF">AVW16_03475</name>
</gene>
<comment type="caution">
    <text evidence="1">The sequence shown here is derived from an EMBL/GenBank/DDBJ whole genome shotgun (WGS) entry which is preliminary data.</text>
</comment>